<accession>Q0E512</accession>
<evidence type="ECO:0000313" key="1">
    <source>
        <dbReference type="EMBL" id="CAL44689.1"/>
    </source>
</evidence>
<dbReference type="Proteomes" id="UP000008030">
    <property type="component" value="Segment"/>
</dbReference>
<reference evidence="1 2" key="1">
    <citation type="journal article" date="2006" name="J. Virol.">
        <title>Genomic sequence of Spodoptera frugiperda Ascovirus 1a, an enveloped, double-stranded DNA insect virus that manipulates apoptosis for viral reproduction.</title>
        <authorList>
            <person name="Bideshi D.K."/>
            <person name="Demattei M.V."/>
            <person name="Rouleux-Bonnin F."/>
            <person name="Stasiak K."/>
            <person name="Tan Y."/>
            <person name="Bigot S."/>
            <person name="Bigot Y."/>
            <person name="Federici B.A."/>
        </authorList>
    </citation>
    <scope>NUCLEOTIDE SEQUENCE [LARGE SCALE GENOMIC DNA]</scope>
    <source>
        <strain evidence="2">SvAV-1a</strain>
    </source>
</reference>
<dbReference type="GeneID" id="4306216"/>
<protein>
    <submittedName>
        <fullName evidence="1">13 kDa</fullName>
    </submittedName>
</protein>
<dbReference type="EMBL" id="AM398843">
    <property type="protein sequence ID" value="CAL44689.1"/>
    <property type="molecule type" value="Genomic_DNA"/>
</dbReference>
<proteinExistence type="predicted"/>
<keyword evidence="2" id="KW-1185">Reference proteome</keyword>
<gene>
    <name evidence="1" type="primary">ORF089</name>
</gene>
<name>Q0E512_SFAVA</name>
<organism evidence="1 2">
    <name type="scientific">Spodoptera frugiperda ascovirus 1a</name>
    <name type="common">SfAV-1a</name>
    <dbReference type="NCBI Taxonomy" id="113370"/>
    <lineage>
        <taxon>Viruses</taxon>
        <taxon>Varidnaviria</taxon>
        <taxon>Bamfordvirae</taxon>
        <taxon>Nucleocytoviricota</taxon>
        <taxon>Megaviricetes</taxon>
        <taxon>Pimascovirales</taxon>
        <taxon>Pimascovirales incertae sedis</taxon>
        <taxon>Ascoviridae</taxon>
        <taxon>Ascovirus</taxon>
        <taxon>Ascovirus sfav1a</taxon>
    </lineage>
</organism>
<sequence length="111" mass="12984">MRNREDLRTAIVVLAPGVVDDCTKLRHEIEHIARRTVEVWNHFELQFPLLYHDHQPLFMNRSPTSINIGKHANLPRISRNDAVVRYYRLTPPTIVVSMDRSTGKRELRSVT</sequence>
<dbReference type="RefSeq" id="YP_762444.1">
    <property type="nucleotide sequence ID" value="NC_008361.1"/>
</dbReference>
<dbReference type="OrthoDB" id="35907at10239"/>
<organismHost>
    <name type="scientific">Spodoptera frugiperda</name>
    <name type="common">Fall armyworm</name>
    <dbReference type="NCBI Taxonomy" id="7108"/>
</organismHost>
<evidence type="ECO:0000313" key="2">
    <source>
        <dbReference type="Proteomes" id="UP000008030"/>
    </source>
</evidence>
<dbReference type="KEGG" id="vg:4306216"/>